<dbReference type="GO" id="GO:0051082">
    <property type="term" value="F:unfolded protein binding"/>
    <property type="evidence" value="ECO:0007669"/>
    <property type="project" value="TreeGrafter"/>
</dbReference>
<dbReference type="GO" id="GO:0000493">
    <property type="term" value="P:box H/ACA snoRNP assembly"/>
    <property type="evidence" value="ECO:0007669"/>
    <property type="project" value="InterPro"/>
</dbReference>
<name>A0A081CNU0_PSEA2</name>
<dbReference type="GO" id="GO:0005737">
    <property type="term" value="C:cytoplasm"/>
    <property type="evidence" value="ECO:0007669"/>
    <property type="project" value="TreeGrafter"/>
</dbReference>
<dbReference type="InterPro" id="IPR039742">
    <property type="entry name" value="Shq1"/>
</dbReference>
<dbReference type="EMBL" id="DF830137">
    <property type="protein sequence ID" value="GAK68336.1"/>
    <property type="molecule type" value="Genomic_DNA"/>
</dbReference>
<comment type="similarity">
    <text evidence="1">Belongs to the SHQ1 family.</text>
</comment>
<sequence length="419" mass="44768">MPNIAVEGRIFGFHLEPYYLPLVLPGAVRTPGSDATTVENAQDGTTVFTVTLDKVQRGEQFEGLDGLQAQLLPEDQLKQALVDAEQSKGFFEPASQAGEDAEAKSLLQQALRSQGLVTVADNDGEAALDDEMISTQQATVKDTANAPGFGIGLGGKARGALIPAGCADTRNVLEVADPGSTEPAARYAAAVAYEEERWDEGIYMDNYLDIDGELDHVLRFTPTIPASDTAEVGGEAQTVEALAVVVELLFALSYDERTNEGEATVESGWTIAKLSRSLSASSPPRSAETLDAVVAATLVGCVRRALTVPLYRHWRLAQACIDDTLLRLRAGRAHVISCLHQIASRLDAGDDAVLQRLQQIWIAPLLAQPPSAEQLQQLSQSIEAVRSGLAKDTVGGEWDLEVVEQAAQQAYNDGEGGFV</sequence>
<dbReference type="HOGENOM" id="CLU_539821_0_0_1"/>
<dbReference type="Pfam" id="PF21413">
    <property type="entry name" value="SHQ1-like_CS"/>
    <property type="match status" value="1"/>
</dbReference>
<dbReference type="InterPro" id="IPR007009">
    <property type="entry name" value="Shq1_C"/>
</dbReference>
<dbReference type="Gene3D" id="2.60.40.790">
    <property type="match status" value="1"/>
</dbReference>
<evidence type="ECO:0000313" key="3">
    <source>
        <dbReference type="Proteomes" id="UP000053758"/>
    </source>
</evidence>
<dbReference type="GeneID" id="26307384"/>
<accession>A0A081CNU0</accession>
<dbReference type="InterPro" id="IPR008978">
    <property type="entry name" value="HSP20-like_chaperone"/>
</dbReference>
<dbReference type="InterPro" id="IPR048696">
    <property type="entry name" value="SHQ1-like_CS"/>
</dbReference>
<dbReference type="RefSeq" id="XP_014653462.1">
    <property type="nucleotide sequence ID" value="XM_014797976.1"/>
</dbReference>
<dbReference type="PANTHER" id="PTHR12967">
    <property type="entry name" value="PROTEIN SHQ1 HOMOLOG"/>
    <property type="match status" value="1"/>
</dbReference>
<reference evidence="3" key="1">
    <citation type="journal article" date="2014" name="Genome Announc.">
        <title>Draft Genome Sequence of the Yeast Pseudozyma antarctica Type Strain JCM10317, a Producer of the Glycolipid Biosurfactants, Mannosylerythritol Lipids.</title>
        <authorList>
            <person name="Saika A."/>
            <person name="Koike H."/>
            <person name="Hori T."/>
            <person name="Fukuoka T."/>
            <person name="Sato S."/>
            <person name="Habe H."/>
            <person name="Kitamoto D."/>
            <person name="Morita T."/>
        </authorList>
    </citation>
    <scope>NUCLEOTIDE SEQUENCE [LARGE SCALE GENOMIC DNA]</scope>
    <source>
        <strain evidence="3">JCM 10317</strain>
    </source>
</reference>
<dbReference type="AlphaFoldDB" id="A0A081CNU0"/>
<dbReference type="Proteomes" id="UP000053758">
    <property type="component" value="Unassembled WGS sequence"/>
</dbReference>
<dbReference type="Pfam" id="PF04925">
    <property type="entry name" value="SHQ1"/>
    <property type="match status" value="1"/>
</dbReference>
<dbReference type="PANTHER" id="PTHR12967:SF0">
    <property type="entry name" value="PROTEIN SHQ1 HOMOLOG"/>
    <property type="match status" value="1"/>
</dbReference>
<gene>
    <name evidence="2" type="ORF">PAN0_070d6581</name>
</gene>
<keyword evidence="3" id="KW-1185">Reference proteome</keyword>
<organism evidence="2 3">
    <name type="scientific">Pseudozyma antarctica</name>
    <name type="common">Yeast</name>
    <name type="synonym">Candida antarctica</name>
    <dbReference type="NCBI Taxonomy" id="84753"/>
    <lineage>
        <taxon>Eukaryota</taxon>
        <taxon>Fungi</taxon>
        <taxon>Dikarya</taxon>
        <taxon>Basidiomycota</taxon>
        <taxon>Ustilaginomycotina</taxon>
        <taxon>Ustilaginomycetes</taxon>
        <taxon>Ustilaginales</taxon>
        <taxon>Ustilaginaceae</taxon>
        <taxon>Moesziomyces</taxon>
    </lineage>
</organism>
<proteinExistence type="inferred from homology"/>
<protein>
    <submittedName>
        <fullName evidence="2">Uncharacterized protein</fullName>
    </submittedName>
</protein>
<evidence type="ECO:0000313" key="2">
    <source>
        <dbReference type="EMBL" id="GAK68336.1"/>
    </source>
</evidence>
<dbReference type="GO" id="GO:0005654">
    <property type="term" value="C:nucleoplasm"/>
    <property type="evidence" value="ECO:0007669"/>
    <property type="project" value="TreeGrafter"/>
</dbReference>
<evidence type="ECO:0000256" key="1">
    <source>
        <dbReference type="ARBA" id="ARBA00005607"/>
    </source>
</evidence>
<dbReference type="OrthoDB" id="73639at2759"/>